<name>A0A8D6Q583_KLEPN</name>
<dbReference type="GO" id="GO:0008081">
    <property type="term" value="F:phosphoric diester hydrolase activity"/>
    <property type="evidence" value="ECO:0007669"/>
    <property type="project" value="InterPro"/>
</dbReference>
<dbReference type="InterPro" id="IPR017946">
    <property type="entry name" value="PLC-like_Pdiesterase_TIM-brl"/>
</dbReference>
<evidence type="ECO:0008006" key="2">
    <source>
        <dbReference type="Google" id="ProtNLM"/>
    </source>
</evidence>
<dbReference type="SUPFAM" id="SSF51695">
    <property type="entry name" value="PLC-like phosphodiesterases"/>
    <property type="match status" value="1"/>
</dbReference>
<accession>A0A8D6Q583</accession>
<protein>
    <recommendedName>
        <fullName evidence="2">Phosphodiesterase</fullName>
    </recommendedName>
</protein>
<organism evidence="1">
    <name type="scientific">Klebsiella pneumoniae</name>
    <dbReference type="NCBI Taxonomy" id="573"/>
    <lineage>
        <taxon>Bacteria</taxon>
        <taxon>Pseudomonadati</taxon>
        <taxon>Pseudomonadota</taxon>
        <taxon>Gammaproteobacteria</taxon>
        <taxon>Enterobacterales</taxon>
        <taxon>Enterobacteriaceae</taxon>
        <taxon>Klebsiella/Raoultella group</taxon>
        <taxon>Klebsiella</taxon>
        <taxon>Klebsiella pneumoniae complex</taxon>
    </lineage>
</organism>
<dbReference type="EMBL" id="LR793264">
    <property type="protein sequence ID" value="CAB3558931.1"/>
    <property type="molecule type" value="Genomic_DNA"/>
</dbReference>
<proteinExistence type="predicted"/>
<reference evidence="1" key="1">
    <citation type="submission" date="2020-04" db="EMBL/GenBank/DDBJ databases">
        <authorList>
            <person name="Naeem R."/>
            <person name="Antony C."/>
            <person name="Guan Q."/>
        </authorList>
    </citation>
    <scope>NUCLEOTIDE SEQUENCE</scope>
    <source>
        <strain evidence="1">NGKP54</strain>
    </source>
</reference>
<dbReference type="Gene3D" id="3.20.20.190">
    <property type="entry name" value="Phosphatidylinositol (PI) phosphodiesterase"/>
    <property type="match status" value="1"/>
</dbReference>
<gene>
    <name evidence="1" type="ORF">NGKP54_PROKKA_03150</name>
</gene>
<dbReference type="RefSeq" id="WP_108452541.1">
    <property type="nucleotide sequence ID" value="NZ_CABVMH010000007.1"/>
</dbReference>
<dbReference type="GO" id="GO:0006629">
    <property type="term" value="P:lipid metabolic process"/>
    <property type="evidence" value="ECO:0007669"/>
    <property type="project" value="InterPro"/>
</dbReference>
<dbReference type="AlphaFoldDB" id="A0A8D6Q583"/>
<sequence length="210" mass="23689">MQFLAHRGLWEDPEHKNSRHALRRAFAAGLGVETDIRDLDGELVISHDMPRRGALPLRTMLNEYVAAGRPGTLALNIKSDGLTETLRQLLDVYAVTDYFCFDMSVPDTLPYLKAGLSVAARVSEYEPEGLLTTVTSSLWVDYFQEAQLSSTRLADWLIEERNVCLVSPELHGRKPDSFWQQLNLLPPALKHHKNLMLCTDYPLQAKEALA</sequence>
<evidence type="ECO:0000313" key="1">
    <source>
        <dbReference type="EMBL" id="CAB3558931.1"/>
    </source>
</evidence>